<dbReference type="EMBL" id="BNAH01000010">
    <property type="protein sequence ID" value="GHE95228.1"/>
    <property type="molecule type" value="Genomic_DNA"/>
</dbReference>
<dbReference type="RefSeq" id="WP_189378680.1">
    <property type="nucleotide sequence ID" value="NZ_BNAH01000010.1"/>
</dbReference>
<accession>A0ABQ3J0U9</accession>
<gene>
    <name evidence="2" type="ORF">GCM10011501_25980</name>
</gene>
<keyword evidence="3" id="KW-1185">Reference proteome</keyword>
<keyword evidence="1" id="KW-1133">Transmembrane helix</keyword>
<reference evidence="3" key="1">
    <citation type="journal article" date="2019" name="Int. J. Syst. Evol. Microbiol.">
        <title>The Global Catalogue of Microorganisms (GCM) 10K type strain sequencing project: providing services to taxonomists for standard genome sequencing and annotation.</title>
        <authorList>
            <consortium name="The Broad Institute Genomics Platform"/>
            <consortium name="The Broad Institute Genome Sequencing Center for Infectious Disease"/>
            <person name="Wu L."/>
            <person name="Ma J."/>
        </authorList>
    </citation>
    <scope>NUCLEOTIDE SEQUENCE [LARGE SCALE GENOMIC DNA]</scope>
    <source>
        <strain evidence="3">CGMCC 1.15922</strain>
    </source>
</reference>
<evidence type="ECO:0000256" key="1">
    <source>
        <dbReference type="SAM" id="Phobius"/>
    </source>
</evidence>
<comment type="caution">
    <text evidence="2">The sequence shown here is derived from an EMBL/GenBank/DDBJ whole genome shotgun (WGS) entry which is preliminary data.</text>
</comment>
<evidence type="ECO:0000313" key="2">
    <source>
        <dbReference type="EMBL" id="GHE95228.1"/>
    </source>
</evidence>
<feature type="transmembrane region" description="Helical" evidence="1">
    <location>
        <begin position="32"/>
        <end position="49"/>
    </location>
</feature>
<evidence type="ECO:0000313" key="3">
    <source>
        <dbReference type="Proteomes" id="UP000626370"/>
    </source>
</evidence>
<evidence type="ECO:0008006" key="4">
    <source>
        <dbReference type="Google" id="ProtNLM"/>
    </source>
</evidence>
<sequence>MMSVYKTTFILDKAYYQECYEESVAKIPFHQAYFKAGILLLLGGCFVLFTEINQYAAWFVFSLGVLEAVAQYYRKPWWVMRQMLSRASKAEVELVIDEISISTTSFYSEKIIKWSEIQALNETENGWIIVHPQGRSYLSKQHLNAEVQQQLTNMSRLKTSE</sequence>
<protein>
    <recommendedName>
        <fullName evidence="4">YcxB family protein</fullName>
    </recommendedName>
</protein>
<organism evidence="2 3">
    <name type="scientific">Thalassotalea profundi</name>
    <dbReference type="NCBI Taxonomy" id="2036687"/>
    <lineage>
        <taxon>Bacteria</taxon>
        <taxon>Pseudomonadati</taxon>
        <taxon>Pseudomonadota</taxon>
        <taxon>Gammaproteobacteria</taxon>
        <taxon>Alteromonadales</taxon>
        <taxon>Colwelliaceae</taxon>
        <taxon>Thalassotalea</taxon>
    </lineage>
</organism>
<dbReference type="Proteomes" id="UP000626370">
    <property type="component" value="Unassembled WGS sequence"/>
</dbReference>
<proteinExistence type="predicted"/>
<name>A0ABQ3J0U9_9GAMM</name>
<keyword evidence="1" id="KW-0812">Transmembrane</keyword>
<keyword evidence="1" id="KW-0472">Membrane</keyword>